<sequence>MTITNERSYPHLGCEEHVIYAGVRRQEYRILISHPTGEAPPEGYPVIYALDGHAVFHTLAESARLQTRKPHGYDPVVVVGIGYPSGESFDMKRRCYDFTMPAEEQQLPKRPDGSQWPESGGADEFLDLLQLEIMPMIASLFRVDTQRQALFGHSLGGLLVLHALFTRPELVTHYTAGSPSVWWNDYALLAELEQFLAAYPAKALQRKLLITIGADELEHMVEDAGKLPGRLASLAEHGLQTSLNEFAGESHVSVLPAALSRLLRFALEKDEILEQV</sequence>
<proteinExistence type="inferred from homology"/>
<dbReference type="Proteomes" id="UP000596857">
    <property type="component" value="Unassembled WGS sequence"/>
</dbReference>
<name>A0ABX1YAZ6_9BACL</name>
<dbReference type="GO" id="GO:0016787">
    <property type="term" value="F:hydrolase activity"/>
    <property type="evidence" value="ECO:0007669"/>
    <property type="project" value="UniProtKB-KW"/>
</dbReference>
<organism evidence="3 4">
    <name type="scientific">Paenibacillus phytohabitans</name>
    <dbReference type="NCBI Taxonomy" id="2654978"/>
    <lineage>
        <taxon>Bacteria</taxon>
        <taxon>Bacillati</taxon>
        <taxon>Bacillota</taxon>
        <taxon>Bacilli</taxon>
        <taxon>Bacillales</taxon>
        <taxon>Paenibacillaceae</taxon>
        <taxon>Paenibacillus</taxon>
    </lineage>
</organism>
<comment type="caution">
    <text evidence="3">The sequence shown here is derived from an EMBL/GenBank/DDBJ whole genome shotgun (WGS) entry which is preliminary data.</text>
</comment>
<protein>
    <submittedName>
        <fullName evidence="3">Alpha/beta hydrolase</fullName>
    </submittedName>
</protein>
<evidence type="ECO:0000256" key="2">
    <source>
        <dbReference type="ARBA" id="ARBA00022801"/>
    </source>
</evidence>
<evidence type="ECO:0000313" key="4">
    <source>
        <dbReference type="Proteomes" id="UP000596857"/>
    </source>
</evidence>
<dbReference type="SUPFAM" id="SSF53474">
    <property type="entry name" value="alpha/beta-Hydrolases"/>
    <property type="match status" value="1"/>
</dbReference>
<dbReference type="RefSeq" id="WP_171716249.1">
    <property type="nucleotide sequence ID" value="NZ_WHOB01000016.1"/>
</dbReference>
<dbReference type="PANTHER" id="PTHR40841:SF2">
    <property type="entry name" value="SIDEROPHORE-DEGRADING ESTERASE (EUROFUNG)"/>
    <property type="match status" value="1"/>
</dbReference>
<dbReference type="InterPro" id="IPR052558">
    <property type="entry name" value="Siderophore_Hydrolase_D"/>
</dbReference>
<dbReference type="InterPro" id="IPR029058">
    <property type="entry name" value="AB_hydrolase_fold"/>
</dbReference>
<evidence type="ECO:0000313" key="3">
    <source>
        <dbReference type="EMBL" id="NOU78137.1"/>
    </source>
</evidence>
<gene>
    <name evidence="3" type="ORF">GC101_04505</name>
</gene>
<dbReference type="InterPro" id="IPR000801">
    <property type="entry name" value="Esterase-like"/>
</dbReference>
<accession>A0ABX1YAZ6</accession>
<dbReference type="Gene3D" id="3.40.50.1820">
    <property type="entry name" value="alpha/beta hydrolase"/>
    <property type="match status" value="1"/>
</dbReference>
<reference evidence="3 4" key="1">
    <citation type="submission" date="2019-10" db="EMBL/GenBank/DDBJ databases">
        <title>Description of Paenibacillus terricola sp. nov.</title>
        <authorList>
            <person name="Carlier A."/>
            <person name="Qi S."/>
        </authorList>
    </citation>
    <scope>NUCLEOTIDE SEQUENCE [LARGE SCALE GENOMIC DNA]</scope>
    <source>
        <strain evidence="3 4">LMG 31459</strain>
    </source>
</reference>
<comment type="similarity">
    <text evidence="1">Belongs to the esterase D family.</text>
</comment>
<dbReference type="EMBL" id="WHOB01000016">
    <property type="protein sequence ID" value="NOU78137.1"/>
    <property type="molecule type" value="Genomic_DNA"/>
</dbReference>
<dbReference type="Pfam" id="PF00756">
    <property type="entry name" value="Esterase"/>
    <property type="match status" value="1"/>
</dbReference>
<keyword evidence="2 3" id="KW-0378">Hydrolase</keyword>
<evidence type="ECO:0000256" key="1">
    <source>
        <dbReference type="ARBA" id="ARBA00005622"/>
    </source>
</evidence>
<dbReference type="PANTHER" id="PTHR40841">
    <property type="entry name" value="SIDEROPHORE TRIACETYLFUSARININE C ESTERASE"/>
    <property type="match status" value="1"/>
</dbReference>
<keyword evidence="4" id="KW-1185">Reference proteome</keyword>